<dbReference type="AlphaFoldDB" id="A0A0E9QTX3"/>
<accession>A0A0E9QTX3</accession>
<protein>
    <submittedName>
        <fullName evidence="1">Uncharacterized protein</fullName>
    </submittedName>
</protein>
<organism evidence="1">
    <name type="scientific">Anguilla anguilla</name>
    <name type="common">European freshwater eel</name>
    <name type="synonym">Muraena anguilla</name>
    <dbReference type="NCBI Taxonomy" id="7936"/>
    <lineage>
        <taxon>Eukaryota</taxon>
        <taxon>Metazoa</taxon>
        <taxon>Chordata</taxon>
        <taxon>Craniata</taxon>
        <taxon>Vertebrata</taxon>
        <taxon>Euteleostomi</taxon>
        <taxon>Actinopterygii</taxon>
        <taxon>Neopterygii</taxon>
        <taxon>Teleostei</taxon>
        <taxon>Anguilliformes</taxon>
        <taxon>Anguillidae</taxon>
        <taxon>Anguilla</taxon>
    </lineage>
</organism>
<sequence>MLYSAYKGNYTHTHTQARMHARMHGGLHAHTHTDRAQKSTTILCYWLS</sequence>
<dbReference type="EMBL" id="GBXM01088161">
    <property type="protein sequence ID" value="JAH20416.1"/>
    <property type="molecule type" value="Transcribed_RNA"/>
</dbReference>
<evidence type="ECO:0000313" key="1">
    <source>
        <dbReference type="EMBL" id="JAH20416.1"/>
    </source>
</evidence>
<proteinExistence type="predicted"/>
<reference evidence="1" key="1">
    <citation type="submission" date="2014-11" db="EMBL/GenBank/DDBJ databases">
        <authorList>
            <person name="Amaro Gonzalez C."/>
        </authorList>
    </citation>
    <scope>NUCLEOTIDE SEQUENCE</scope>
</reference>
<name>A0A0E9QTX3_ANGAN</name>
<reference evidence="1" key="2">
    <citation type="journal article" date="2015" name="Fish Shellfish Immunol.">
        <title>Early steps in the European eel (Anguilla anguilla)-Vibrio vulnificus interaction in the gills: Role of the RtxA13 toxin.</title>
        <authorList>
            <person name="Callol A."/>
            <person name="Pajuelo D."/>
            <person name="Ebbesson L."/>
            <person name="Teles M."/>
            <person name="MacKenzie S."/>
            <person name="Amaro C."/>
        </authorList>
    </citation>
    <scope>NUCLEOTIDE SEQUENCE</scope>
</reference>